<protein>
    <recommendedName>
        <fullName evidence="2">Tryptophan synthase alpha chain</fullName>
    </recommendedName>
</protein>
<proteinExistence type="predicted"/>
<sequence>MDPRRFDALTRGLASTSDRRRAVRTAVAGLLSGAAAARGLTGAGATKKQTCRREACEPGAAGDGFCQKLGGKTCVCLPPEAGAETGKPPKGTCGTRGGPVTCLAEACTTDADCAQGVPNCTCQTNGKCGEVCEPLSCAEIGAECGVQPDGCDGTVDCGPCRRGECDNGICRGVCVPDTREEACAGLECGTAGDGCGGEYGCGKCPRGERCLGNRCEAPKPPDRCPGHGLAGTPCDGRCKCQGGRRCRNGRCCEPVGDGSVHCNSDADCCPGLTCARKAGGRHKTCLRKPIGRAAIPAADITAW</sequence>
<accession>A0A6J4VQY1</accession>
<evidence type="ECO:0008006" key="2">
    <source>
        <dbReference type="Google" id="ProtNLM"/>
    </source>
</evidence>
<organism evidence="1">
    <name type="scientific">uncultured Thermomicrobiales bacterium</name>
    <dbReference type="NCBI Taxonomy" id="1645740"/>
    <lineage>
        <taxon>Bacteria</taxon>
        <taxon>Pseudomonadati</taxon>
        <taxon>Thermomicrobiota</taxon>
        <taxon>Thermomicrobia</taxon>
        <taxon>Thermomicrobiales</taxon>
        <taxon>environmental samples</taxon>
    </lineage>
</organism>
<dbReference type="AlphaFoldDB" id="A0A6J4VQY1"/>
<evidence type="ECO:0000313" key="1">
    <source>
        <dbReference type="EMBL" id="CAA9582489.1"/>
    </source>
</evidence>
<dbReference type="EMBL" id="CADCWF010000354">
    <property type="protein sequence ID" value="CAA9582489.1"/>
    <property type="molecule type" value="Genomic_DNA"/>
</dbReference>
<reference evidence="1" key="1">
    <citation type="submission" date="2020-02" db="EMBL/GenBank/DDBJ databases">
        <authorList>
            <person name="Meier V. D."/>
        </authorList>
    </citation>
    <scope>NUCLEOTIDE SEQUENCE</scope>
    <source>
        <strain evidence="1">AVDCRST_MAG59</strain>
    </source>
</reference>
<name>A0A6J4VQY1_9BACT</name>
<gene>
    <name evidence="1" type="ORF">AVDCRST_MAG59-4971</name>
</gene>